<feature type="compositionally biased region" description="Basic and acidic residues" evidence="7">
    <location>
        <begin position="502"/>
        <end position="511"/>
    </location>
</feature>
<comment type="subcellular location">
    <subcellularLocation>
        <location evidence="1">Nucleus</location>
    </subcellularLocation>
</comment>
<evidence type="ECO:0000256" key="3">
    <source>
        <dbReference type="ARBA" id="ARBA00022664"/>
    </source>
</evidence>
<keyword evidence="4" id="KW-0508">mRNA splicing</keyword>
<keyword evidence="3" id="KW-0507">mRNA processing</keyword>
<gene>
    <name evidence="8" type="ORF">DDB_G0281621</name>
</gene>
<dbReference type="GeneID" id="8623149"/>
<dbReference type="Pfam" id="PF03343">
    <property type="entry name" value="SART-1"/>
    <property type="match status" value="2"/>
</dbReference>
<dbReference type="Proteomes" id="UP000002195">
    <property type="component" value="Unassembled WGS sequence"/>
</dbReference>
<evidence type="ECO:0000313" key="9">
    <source>
        <dbReference type="Proteomes" id="UP000002195"/>
    </source>
</evidence>
<keyword evidence="5" id="KW-0539">Nucleus</keyword>
<dbReference type="PANTHER" id="PTHR14152">
    <property type="entry name" value="SQUAMOUS CELL CARCINOMA ANTIGEN RECOGNISED BY CYTOTOXIC T LYMPHOCYTES"/>
    <property type="match status" value="1"/>
</dbReference>
<dbReference type="GO" id="GO:0045292">
    <property type="term" value="P:mRNA cis splicing, via spliceosome"/>
    <property type="evidence" value="ECO:0000318"/>
    <property type="project" value="GO_Central"/>
</dbReference>
<feature type="compositionally biased region" description="Low complexity" evidence="7">
    <location>
        <begin position="286"/>
        <end position="302"/>
    </location>
</feature>
<feature type="compositionally biased region" description="Low complexity" evidence="7">
    <location>
        <begin position="41"/>
        <end position="53"/>
    </location>
</feature>
<dbReference type="RefSeq" id="XP_640539.1">
    <property type="nucleotide sequence ID" value="XM_635447.1"/>
</dbReference>
<dbReference type="OMA" id="KRRDYTG"/>
<keyword evidence="9" id="KW-1185">Reference proteome</keyword>
<dbReference type="AlphaFoldDB" id="Q54TQ2"/>
<protein>
    <submittedName>
        <fullName evidence="8">SART-1 family protein</fullName>
    </submittedName>
</protein>
<dbReference type="FunCoup" id="Q54TQ2">
    <property type="interactions" value="884"/>
</dbReference>
<feature type="compositionally biased region" description="Polar residues" evidence="7">
    <location>
        <begin position="326"/>
        <end position="336"/>
    </location>
</feature>
<comment type="similarity">
    <text evidence="2">Belongs to the SNU66/SART1 family.</text>
</comment>
<evidence type="ECO:0000256" key="6">
    <source>
        <dbReference type="SAM" id="Coils"/>
    </source>
</evidence>
<dbReference type="InterPro" id="IPR005011">
    <property type="entry name" value="SNU66/SART1"/>
</dbReference>
<dbReference type="Pfam" id="PF19252">
    <property type="entry name" value="HIND"/>
    <property type="match status" value="1"/>
</dbReference>
<dbReference type="VEuPathDB" id="AmoebaDB:DDB_G0281621"/>
<feature type="compositionally biased region" description="Basic residues" evidence="7">
    <location>
        <begin position="306"/>
        <end position="316"/>
    </location>
</feature>
<dbReference type="EMBL" id="AAFI02000042">
    <property type="protein sequence ID" value="EAL66572.1"/>
    <property type="molecule type" value="Genomic_DNA"/>
</dbReference>
<dbReference type="GO" id="GO:0046540">
    <property type="term" value="C:U4/U6 x U5 tri-snRNP complex"/>
    <property type="evidence" value="ECO:0000318"/>
    <property type="project" value="GO_Central"/>
</dbReference>
<dbReference type="PaxDb" id="44689-DDB0216406"/>
<dbReference type="dictyBase" id="DDB_G0281621"/>
<evidence type="ECO:0000256" key="1">
    <source>
        <dbReference type="ARBA" id="ARBA00004123"/>
    </source>
</evidence>
<feature type="compositionally biased region" description="Acidic residues" evidence="7">
    <location>
        <begin position="512"/>
        <end position="525"/>
    </location>
</feature>
<dbReference type="GO" id="GO:0000481">
    <property type="term" value="P:maturation of 5S rRNA"/>
    <property type="evidence" value="ECO:0000318"/>
    <property type="project" value="GO_Central"/>
</dbReference>
<dbReference type="GO" id="GO:0005737">
    <property type="term" value="C:cytoplasm"/>
    <property type="evidence" value="ECO:0000250"/>
    <property type="project" value="dictyBase"/>
</dbReference>
<evidence type="ECO:0000256" key="2">
    <source>
        <dbReference type="ARBA" id="ARBA00006076"/>
    </source>
</evidence>
<evidence type="ECO:0000256" key="5">
    <source>
        <dbReference type="ARBA" id="ARBA00023242"/>
    </source>
</evidence>
<dbReference type="PhylomeDB" id="Q54TQ2"/>
<feature type="region of interest" description="Disordered" evidence="7">
    <location>
        <begin position="31"/>
        <end position="57"/>
    </location>
</feature>
<reference evidence="8 9" key="1">
    <citation type="journal article" date="2005" name="Nature">
        <title>The genome of the social amoeba Dictyostelium discoideum.</title>
        <authorList>
            <consortium name="The Dictyostelium discoideum Sequencing Consortium"/>
            <person name="Eichinger L."/>
            <person name="Pachebat J.A."/>
            <person name="Glockner G."/>
            <person name="Rajandream M.A."/>
            <person name="Sucgang R."/>
            <person name="Berriman M."/>
            <person name="Song J."/>
            <person name="Olsen R."/>
            <person name="Szafranski K."/>
            <person name="Xu Q."/>
            <person name="Tunggal B."/>
            <person name="Kummerfeld S."/>
            <person name="Madera M."/>
            <person name="Konfortov B.A."/>
            <person name="Rivero F."/>
            <person name="Bankier A.T."/>
            <person name="Lehmann R."/>
            <person name="Hamlin N."/>
            <person name="Davies R."/>
            <person name="Gaudet P."/>
            <person name="Fey P."/>
            <person name="Pilcher K."/>
            <person name="Chen G."/>
            <person name="Saunders D."/>
            <person name="Sodergren E."/>
            <person name="Davis P."/>
            <person name="Kerhornou A."/>
            <person name="Nie X."/>
            <person name="Hall N."/>
            <person name="Anjard C."/>
            <person name="Hemphill L."/>
            <person name="Bason N."/>
            <person name="Farbrother P."/>
            <person name="Desany B."/>
            <person name="Just E."/>
            <person name="Morio T."/>
            <person name="Rost R."/>
            <person name="Churcher C."/>
            <person name="Cooper J."/>
            <person name="Haydock S."/>
            <person name="van Driessche N."/>
            <person name="Cronin A."/>
            <person name="Goodhead I."/>
            <person name="Muzny D."/>
            <person name="Mourier T."/>
            <person name="Pain A."/>
            <person name="Lu M."/>
            <person name="Harper D."/>
            <person name="Lindsay R."/>
            <person name="Hauser H."/>
            <person name="James K."/>
            <person name="Quiles M."/>
            <person name="Madan Babu M."/>
            <person name="Saito T."/>
            <person name="Buchrieser C."/>
            <person name="Wardroper A."/>
            <person name="Felder M."/>
            <person name="Thangavelu M."/>
            <person name="Johnson D."/>
            <person name="Knights A."/>
            <person name="Loulseged H."/>
            <person name="Mungall K."/>
            <person name="Oliver K."/>
            <person name="Price C."/>
            <person name="Quail M.A."/>
            <person name="Urushihara H."/>
            <person name="Hernandez J."/>
            <person name="Rabbinowitsch E."/>
            <person name="Steffen D."/>
            <person name="Sanders M."/>
            <person name="Ma J."/>
            <person name="Kohara Y."/>
            <person name="Sharp S."/>
            <person name="Simmonds M."/>
            <person name="Spiegler S."/>
            <person name="Tivey A."/>
            <person name="Sugano S."/>
            <person name="White B."/>
            <person name="Walker D."/>
            <person name="Woodward J."/>
            <person name="Winckler T."/>
            <person name="Tanaka Y."/>
            <person name="Shaulsky G."/>
            <person name="Schleicher M."/>
            <person name="Weinstock G."/>
            <person name="Rosenthal A."/>
            <person name="Cox E.C."/>
            <person name="Chisholm R.L."/>
            <person name="Gibbs R."/>
            <person name="Loomis W.F."/>
            <person name="Platzer M."/>
            <person name="Kay R.R."/>
            <person name="Williams J."/>
            <person name="Dear P.H."/>
            <person name="Noegel A.A."/>
            <person name="Barrell B."/>
            <person name="Kuspa A."/>
        </authorList>
    </citation>
    <scope>NUCLEOTIDE SEQUENCE [LARGE SCALE GENOMIC DNA]</scope>
    <source>
        <strain evidence="8 9">AX4</strain>
    </source>
</reference>
<evidence type="ECO:0000256" key="4">
    <source>
        <dbReference type="ARBA" id="ARBA00023187"/>
    </source>
</evidence>
<dbReference type="eggNOG" id="KOG2217">
    <property type="taxonomic scope" value="Eukaryota"/>
</dbReference>
<feature type="compositionally biased region" description="Low complexity" evidence="7">
    <location>
        <begin position="481"/>
        <end position="501"/>
    </location>
</feature>
<feature type="coiled-coil region" evidence="6">
    <location>
        <begin position="103"/>
        <end position="133"/>
    </location>
</feature>
<accession>Q54TQ2</accession>
<dbReference type="STRING" id="44689.Q54TQ2"/>
<feature type="region of interest" description="Disordered" evidence="7">
    <location>
        <begin position="463"/>
        <end position="531"/>
    </location>
</feature>
<evidence type="ECO:0000256" key="7">
    <source>
        <dbReference type="SAM" id="MobiDB-lite"/>
    </source>
</evidence>
<dbReference type="HOGENOM" id="CLU_009379_3_0_1"/>
<feature type="region of interest" description="Disordered" evidence="7">
    <location>
        <begin position="276"/>
        <end position="365"/>
    </location>
</feature>
<feature type="compositionally biased region" description="Basic and acidic residues" evidence="7">
    <location>
        <begin position="342"/>
        <end position="365"/>
    </location>
</feature>
<proteinExistence type="inferred from homology"/>
<dbReference type="InterPro" id="IPR045347">
    <property type="entry name" value="HIND"/>
</dbReference>
<dbReference type="KEGG" id="ddi:DDB_G0281621"/>
<name>Q54TQ2_DICDI</name>
<dbReference type="InParanoid" id="Q54TQ2"/>
<organism evidence="8 9">
    <name type="scientific">Dictyostelium discoideum</name>
    <name type="common">Social amoeba</name>
    <dbReference type="NCBI Taxonomy" id="44689"/>
    <lineage>
        <taxon>Eukaryota</taxon>
        <taxon>Amoebozoa</taxon>
        <taxon>Evosea</taxon>
        <taxon>Eumycetozoa</taxon>
        <taxon>Dictyostelia</taxon>
        <taxon>Dictyosteliales</taxon>
        <taxon>Dictyosteliaceae</taxon>
        <taxon>Dictyostelium</taxon>
    </lineage>
</organism>
<keyword evidence="6" id="KW-0175">Coiled coil</keyword>
<comment type="caution">
    <text evidence="8">The sequence shown here is derived from an EMBL/GenBank/DDBJ whole genome shotgun (WGS) entry which is preliminary data.</text>
</comment>
<sequence>MSETTPTNVITSLSIEETNRIRISLGLKPLKEESKEVKPQTTTNNNNNNNNTNSDTLEVLDTINRLKKKRELNSKLAGKSIAEQLLEGENEDEDDDISSWINKSRLNEKQKQIERKKELLNKKQQKQQQHYNQSNLKGMKVGNDIKYFEDENEHILTLQDSSVLEDSEDVLINVNLTEKEKREKQLQSNKKKSKFDRYDDFGEHKGGILSDYSDDDGDVVDNGFILGNDGKFDKDSSSIGQNGLSLKDQAKKNLESYNMEDNTTTSILSSFYTQEEMERFKKNRQSSSTTTKTGSSTAATATKGDKNKKKKLRKKSATRDLLNELDATTSSDLGSRSSKSVITEKEKKEIEEQSKREENYQRAKDKANEISKQTFSSDYYEEAEDEDFYKSLATAKKAPIFQKEKSIVDKIVNNKKKQDESLDHQNSTTNNLEEITINPTSEFVRSLNPEGLISNYRLTTTTTTTTTNNNKIDDNTVTSLSNENNNNNNDSDDNNNNSNNNNKDEEMKNIDDGDDDDDENEEDEDYNKYKEKEKKYNNLSAILPEEPLVSGSVSAALRLFAQKGDLQPNPVTNNRKRGINYDNDESTVIEHKDEFGRVMSRKEAFVKMSQVFHGKKSGKNKMEKRKRLYEEELKKMKMDSNDTPLGMVKSFQSYQEKTNSPYLVLSGGGGAANILKQNINNNQTTNKK</sequence>
<dbReference type="PANTHER" id="PTHR14152:SF5">
    <property type="entry name" value="U4_U6.U5 TRI-SNRNP-ASSOCIATED PROTEIN 1"/>
    <property type="match status" value="1"/>
</dbReference>
<evidence type="ECO:0000313" key="8">
    <source>
        <dbReference type="EMBL" id="EAL66572.1"/>
    </source>
</evidence>